<keyword evidence="3 6" id="KW-0812">Transmembrane</keyword>
<feature type="transmembrane region" description="Helical" evidence="6">
    <location>
        <begin position="78"/>
        <end position="97"/>
    </location>
</feature>
<evidence type="ECO:0000256" key="3">
    <source>
        <dbReference type="ARBA" id="ARBA00022692"/>
    </source>
</evidence>
<keyword evidence="2" id="KW-1003">Cell membrane</keyword>
<keyword evidence="4 6" id="KW-1133">Transmembrane helix</keyword>
<feature type="transmembrane region" description="Helical" evidence="6">
    <location>
        <begin position="118"/>
        <end position="142"/>
    </location>
</feature>
<feature type="transmembrane region" description="Helical" evidence="6">
    <location>
        <begin position="6"/>
        <end position="24"/>
    </location>
</feature>
<feature type="transmembrane region" description="Helical" evidence="6">
    <location>
        <begin position="154"/>
        <end position="180"/>
    </location>
</feature>
<dbReference type="Proteomes" id="UP001161406">
    <property type="component" value="Unassembled WGS sequence"/>
</dbReference>
<accession>A0ABQ5UJE7</accession>
<dbReference type="Pfam" id="PF01810">
    <property type="entry name" value="LysE"/>
    <property type="match status" value="1"/>
</dbReference>
<comment type="subcellular location">
    <subcellularLocation>
        <location evidence="1">Cell membrane</location>
        <topology evidence="1">Multi-pass membrane protein</topology>
    </subcellularLocation>
</comment>
<feature type="transmembrane region" description="Helical" evidence="6">
    <location>
        <begin position="192"/>
        <end position="213"/>
    </location>
</feature>
<evidence type="ECO:0000313" key="8">
    <source>
        <dbReference type="Proteomes" id="UP001161406"/>
    </source>
</evidence>
<evidence type="ECO:0000313" key="7">
    <source>
        <dbReference type="EMBL" id="GLQ12182.1"/>
    </source>
</evidence>
<evidence type="ECO:0000256" key="4">
    <source>
        <dbReference type="ARBA" id="ARBA00022989"/>
    </source>
</evidence>
<dbReference type="PANTHER" id="PTHR30086:SF20">
    <property type="entry name" value="ARGININE EXPORTER PROTEIN ARGO-RELATED"/>
    <property type="match status" value="1"/>
</dbReference>
<protein>
    <submittedName>
        <fullName evidence="7">Amino acid transporter</fullName>
    </submittedName>
</protein>
<reference evidence="7" key="2">
    <citation type="submission" date="2023-01" db="EMBL/GenBank/DDBJ databases">
        <title>Draft genome sequence of Devosia yakushimensis strain NBRC 103855.</title>
        <authorList>
            <person name="Sun Q."/>
            <person name="Mori K."/>
        </authorList>
    </citation>
    <scope>NUCLEOTIDE SEQUENCE</scope>
    <source>
        <strain evidence="7">NBRC 103855</strain>
    </source>
</reference>
<dbReference type="PANTHER" id="PTHR30086">
    <property type="entry name" value="ARGININE EXPORTER PROTEIN ARGO"/>
    <property type="match status" value="1"/>
</dbReference>
<name>A0ABQ5UJE7_9HYPH</name>
<gene>
    <name evidence="7" type="ORF">GCM10007913_41150</name>
</gene>
<dbReference type="InterPro" id="IPR001123">
    <property type="entry name" value="LeuE-type"/>
</dbReference>
<keyword evidence="8" id="KW-1185">Reference proteome</keyword>
<evidence type="ECO:0000256" key="5">
    <source>
        <dbReference type="ARBA" id="ARBA00023136"/>
    </source>
</evidence>
<dbReference type="RefSeq" id="WP_284394027.1">
    <property type="nucleotide sequence ID" value="NZ_BSNG01000004.1"/>
</dbReference>
<evidence type="ECO:0000256" key="1">
    <source>
        <dbReference type="ARBA" id="ARBA00004651"/>
    </source>
</evidence>
<proteinExistence type="predicted"/>
<sequence>MPGFVPDLPVILAFALATVVLAITPGPDMALQLSRAINYGRAHGLACMAGAMAGIMVHTTLVALGISVLIIAAPPLFLGLKIVGALYLLWLAYQAVVHGGGLRIAEAAKRQPTLGQSFATGIGINLLNPKVVLFFVTFLPQFVDAHDPSATGKLFFLGAEFVLLSIPLGVATVFAADWLAAAFRHSKWVERALNWSFAAIFTTFAVTILTAQARH</sequence>
<dbReference type="EMBL" id="BSNG01000004">
    <property type="protein sequence ID" value="GLQ12182.1"/>
    <property type="molecule type" value="Genomic_DNA"/>
</dbReference>
<feature type="transmembrane region" description="Helical" evidence="6">
    <location>
        <begin position="45"/>
        <end position="72"/>
    </location>
</feature>
<reference evidence="7" key="1">
    <citation type="journal article" date="2014" name="Int. J. Syst. Evol. Microbiol.">
        <title>Complete genome of a new Firmicutes species belonging to the dominant human colonic microbiota ('Ruminococcus bicirculans') reveals two chromosomes and a selective capacity to utilize plant glucans.</title>
        <authorList>
            <consortium name="NISC Comparative Sequencing Program"/>
            <person name="Wegmann U."/>
            <person name="Louis P."/>
            <person name="Goesmann A."/>
            <person name="Henrissat B."/>
            <person name="Duncan S.H."/>
            <person name="Flint H.J."/>
        </authorList>
    </citation>
    <scope>NUCLEOTIDE SEQUENCE</scope>
    <source>
        <strain evidence="7">NBRC 103855</strain>
    </source>
</reference>
<evidence type="ECO:0000256" key="6">
    <source>
        <dbReference type="SAM" id="Phobius"/>
    </source>
</evidence>
<evidence type="ECO:0000256" key="2">
    <source>
        <dbReference type="ARBA" id="ARBA00022475"/>
    </source>
</evidence>
<dbReference type="PIRSF" id="PIRSF006324">
    <property type="entry name" value="LeuE"/>
    <property type="match status" value="1"/>
</dbReference>
<organism evidence="7 8">
    <name type="scientific">Devosia yakushimensis</name>
    <dbReference type="NCBI Taxonomy" id="470028"/>
    <lineage>
        <taxon>Bacteria</taxon>
        <taxon>Pseudomonadati</taxon>
        <taxon>Pseudomonadota</taxon>
        <taxon>Alphaproteobacteria</taxon>
        <taxon>Hyphomicrobiales</taxon>
        <taxon>Devosiaceae</taxon>
        <taxon>Devosia</taxon>
    </lineage>
</organism>
<comment type="caution">
    <text evidence="7">The sequence shown here is derived from an EMBL/GenBank/DDBJ whole genome shotgun (WGS) entry which is preliminary data.</text>
</comment>
<keyword evidence="5 6" id="KW-0472">Membrane</keyword>